<dbReference type="GeneID" id="7846586"/>
<evidence type="ECO:0000256" key="3">
    <source>
        <dbReference type="ARBA" id="ARBA00022777"/>
    </source>
</evidence>
<dbReference type="PANTHER" id="PTHR11042">
    <property type="entry name" value="EUKARYOTIC TRANSLATION INITIATION FACTOR 2-ALPHA KINASE EIF2-ALPHA KINASE -RELATED"/>
    <property type="match status" value="1"/>
</dbReference>
<dbReference type="GO" id="GO:0004672">
    <property type="term" value="F:protein kinase activity"/>
    <property type="evidence" value="ECO:0007669"/>
    <property type="project" value="InterPro"/>
</dbReference>
<organism evidence="7 8">
    <name type="scientific">Tetrahymena thermophila (strain SB210)</name>
    <dbReference type="NCBI Taxonomy" id="312017"/>
    <lineage>
        <taxon>Eukaryota</taxon>
        <taxon>Sar</taxon>
        <taxon>Alveolata</taxon>
        <taxon>Ciliophora</taxon>
        <taxon>Intramacronucleata</taxon>
        <taxon>Oligohymenophorea</taxon>
        <taxon>Hymenostomatida</taxon>
        <taxon>Tetrahymenina</taxon>
        <taxon>Tetrahymenidae</taxon>
        <taxon>Tetrahymena</taxon>
    </lineage>
</organism>
<feature type="domain" description="Protein kinase" evidence="6">
    <location>
        <begin position="42"/>
        <end position="340"/>
    </location>
</feature>
<dbReference type="Gene3D" id="1.10.510.10">
    <property type="entry name" value="Transferase(Phosphotransferase) domain 1"/>
    <property type="match status" value="2"/>
</dbReference>
<evidence type="ECO:0000256" key="4">
    <source>
        <dbReference type="ARBA" id="ARBA00022840"/>
    </source>
</evidence>
<dbReference type="InterPro" id="IPR000719">
    <property type="entry name" value="Prot_kinase_dom"/>
</dbReference>
<keyword evidence="1" id="KW-0808">Transferase</keyword>
<dbReference type="InterPro" id="IPR011009">
    <property type="entry name" value="Kinase-like_dom_sf"/>
</dbReference>
<gene>
    <name evidence="7" type="ORF">TTHERM_00106920</name>
</gene>
<protein>
    <submittedName>
        <fullName evidence="7">Kinase domain protein</fullName>
    </submittedName>
</protein>
<keyword evidence="2" id="KW-0547">Nucleotide-binding</keyword>
<evidence type="ECO:0000313" key="8">
    <source>
        <dbReference type="Proteomes" id="UP000009168"/>
    </source>
</evidence>
<dbReference type="RefSeq" id="XP_001012336.2">
    <property type="nucleotide sequence ID" value="XM_001012336.2"/>
</dbReference>
<sequence>MTQQKAGQHISKFVSDECQIKSKEIYTFLNLMQAQHPHFKDFSYLRSCNNTITLKVYNSKQEQFQVIKIAYLKNKNKVNTLSLETLLKEEYQLGQIFYQNQCFVKKPCKFYLFDESNNETQNINNQNGFNEKVFFVLAMEYNEFNLKEYIQKLKLEKKNLSQQQKENLAIQLLDAVNSLHQKDIIIGCLNPFNLLLSVNHAEGENQQIVLKVLNFGQTYYYFKFQEKSNLSCNQKYKEITQYHNEKWGKQLDIFCIGLIILELDNLIAFDIDSITVQDYQNGIFDSLHKFYSDKSSNLYILAQLCLLPDHSQRPSASEILQELLKMQTYQKQIPPIHSLVLENQVDTFLNIFKIQLQRENISSDDFKLIVQELYKKNEYRGYLELINFNETKLTFGCRNCKKKKQIILEIFLIQDKIEELDFKKQIIQQIQMPRIQEFIGDFQLSFQDKQFLVFEFERIGCNLVDFLNVQKVENSLNKDIKFNLVCQLLDAVNFVHQQNIILRNLSIKSFCIQEDNNQFYPTLKLCDFRHAVKQEDEVDFQNITLKDYENSFQAPEVTIQENQINKYSKESDIFSVGLIICLIDNYLTLTSNFQQYYRYLQKPFMEPLLIEEINPDPINRKSELYNIIKLMLLYEPQQRKSLEQIVNIIPSYQFFSKKDIQKHVQNNEQGQSQPLIPKNFRHKNKIVIKYHGDQVLIEIKLKNDQIQQIILDKSLESMQIALENQMIDNLGNMWEALVQSRKMKSLNLNLSQTQITNKILHGMPEAFRWWSYNLLEFQFGFENNNAEDGALLVLSECLGSLKNLFINSSIKLYQKQYLWPRFRDFQIGQTL</sequence>
<dbReference type="PANTHER" id="PTHR11042:SF190">
    <property type="entry name" value="MITOSIS INHIBITOR PROTEIN KINASE MIK1"/>
    <property type="match status" value="1"/>
</dbReference>
<dbReference type="GO" id="GO:0005524">
    <property type="term" value="F:ATP binding"/>
    <property type="evidence" value="ECO:0007669"/>
    <property type="project" value="UniProtKB-KW"/>
</dbReference>
<dbReference type="GO" id="GO:0005634">
    <property type="term" value="C:nucleus"/>
    <property type="evidence" value="ECO:0007669"/>
    <property type="project" value="TreeGrafter"/>
</dbReference>
<dbReference type="InterPro" id="IPR050339">
    <property type="entry name" value="CC_SR_Kinase"/>
</dbReference>
<dbReference type="InParanoid" id="Q234B2"/>
<dbReference type="PROSITE" id="PS50011">
    <property type="entry name" value="PROTEIN_KINASE_DOM"/>
    <property type="match status" value="2"/>
</dbReference>
<dbReference type="GO" id="GO:0005737">
    <property type="term" value="C:cytoplasm"/>
    <property type="evidence" value="ECO:0007669"/>
    <property type="project" value="TreeGrafter"/>
</dbReference>
<keyword evidence="3 7" id="KW-0418">Kinase</keyword>
<reference evidence="8" key="1">
    <citation type="journal article" date="2006" name="PLoS Biol.">
        <title>Macronuclear genome sequence of the ciliate Tetrahymena thermophila, a model eukaryote.</title>
        <authorList>
            <person name="Eisen J.A."/>
            <person name="Coyne R.S."/>
            <person name="Wu M."/>
            <person name="Wu D."/>
            <person name="Thiagarajan M."/>
            <person name="Wortman J.R."/>
            <person name="Badger J.H."/>
            <person name="Ren Q."/>
            <person name="Amedeo P."/>
            <person name="Jones K.M."/>
            <person name="Tallon L.J."/>
            <person name="Delcher A.L."/>
            <person name="Salzberg S.L."/>
            <person name="Silva J.C."/>
            <person name="Haas B.J."/>
            <person name="Majoros W.H."/>
            <person name="Farzad M."/>
            <person name="Carlton J.M."/>
            <person name="Smith R.K. Jr."/>
            <person name="Garg J."/>
            <person name="Pearlman R.E."/>
            <person name="Karrer K.M."/>
            <person name="Sun L."/>
            <person name="Manning G."/>
            <person name="Elde N.C."/>
            <person name="Turkewitz A.P."/>
            <person name="Asai D.J."/>
            <person name="Wilkes D.E."/>
            <person name="Wang Y."/>
            <person name="Cai H."/>
            <person name="Collins K."/>
            <person name="Stewart B.A."/>
            <person name="Lee S.R."/>
            <person name="Wilamowska K."/>
            <person name="Weinberg Z."/>
            <person name="Ruzzo W.L."/>
            <person name="Wloga D."/>
            <person name="Gaertig J."/>
            <person name="Frankel J."/>
            <person name="Tsao C.-C."/>
            <person name="Gorovsky M.A."/>
            <person name="Keeling P.J."/>
            <person name="Waller R.F."/>
            <person name="Patron N.J."/>
            <person name="Cherry J.M."/>
            <person name="Stover N.A."/>
            <person name="Krieger C.J."/>
            <person name="del Toro C."/>
            <person name="Ryder H.F."/>
            <person name="Williamson S.C."/>
            <person name="Barbeau R.A."/>
            <person name="Hamilton E.P."/>
            <person name="Orias E."/>
        </authorList>
    </citation>
    <scope>NUCLEOTIDE SEQUENCE [LARGE SCALE GENOMIC DNA]</scope>
    <source>
        <strain evidence="8">SB210</strain>
    </source>
</reference>
<dbReference type="GO" id="GO:0017148">
    <property type="term" value="P:negative regulation of translation"/>
    <property type="evidence" value="ECO:0007669"/>
    <property type="project" value="UniProtKB-KW"/>
</dbReference>
<dbReference type="KEGG" id="tet:TTHERM_00106920"/>
<evidence type="ECO:0000313" key="7">
    <source>
        <dbReference type="EMBL" id="EAR92091.2"/>
    </source>
</evidence>
<dbReference type="Pfam" id="PF00069">
    <property type="entry name" value="Pkinase"/>
    <property type="match status" value="2"/>
</dbReference>
<keyword evidence="5" id="KW-0652">Protein synthesis inhibitor</keyword>
<evidence type="ECO:0000256" key="2">
    <source>
        <dbReference type="ARBA" id="ARBA00022741"/>
    </source>
</evidence>
<keyword evidence="4" id="KW-0067">ATP-binding</keyword>
<dbReference type="SMART" id="SM00220">
    <property type="entry name" value="S_TKc"/>
    <property type="match status" value="1"/>
</dbReference>
<name>Q234B2_TETTS</name>
<feature type="domain" description="Protein kinase" evidence="6">
    <location>
        <begin position="355"/>
        <end position="655"/>
    </location>
</feature>
<dbReference type="SUPFAM" id="SSF56112">
    <property type="entry name" value="Protein kinase-like (PK-like)"/>
    <property type="match status" value="2"/>
</dbReference>
<keyword evidence="8" id="KW-1185">Reference proteome</keyword>
<evidence type="ECO:0000259" key="6">
    <source>
        <dbReference type="PROSITE" id="PS50011"/>
    </source>
</evidence>
<dbReference type="HOGENOM" id="CLU_005751_0_0_1"/>
<proteinExistence type="predicted"/>
<evidence type="ECO:0000256" key="5">
    <source>
        <dbReference type="ARBA" id="ARBA00023193"/>
    </source>
</evidence>
<accession>Q234B2</accession>
<dbReference type="AlphaFoldDB" id="Q234B2"/>
<dbReference type="OrthoDB" id="354678at2759"/>
<dbReference type="EMBL" id="GG662767">
    <property type="protein sequence ID" value="EAR92091.2"/>
    <property type="molecule type" value="Genomic_DNA"/>
</dbReference>
<evidence type="ECO:0000256" key="1">
    <source>
        <dbReference type="ARBA" id="ARBA00022679"/>
    </source>
</evidence>
<dbReference type="Proteomes" id="UP000009168">
    <property type="component" value="Unassembled WGS sequence"/>
</dbReference>
<dbReference type="STRING" id="312017.Q234B2"/>